<evidence type="ECO:0000313" key="11">
    <source>
        <dbReference type="Proteomes" id="UP000198949"/>
    </source>
</evidence>
<evidence type="ECO:0000313" key="10">
    <source>
        <dbReference type="EMBL" id="SDE27624.1"/>
    </source>
</evidence>
<dbReference type="EMBL" id="FNAD01000017">
    <property type="protein sequence ID" value="SDE27624.1"/>
    <property type="molecule type" value="Genomic_DNA"/>
</dbReference>
<dbReference type="EC" id="2.1.1.-" evidence="8"/>
<dbReference type="InterPro" id="IPR001091">
    <property type="entry name" value="RM_Methyltransferase"/>
</dbReference>
<reference evidence="11" key="1">
    <citation type="submission" date="2016-10" db="EMBL/GenBank/DDBJ databases">
        <authorList>
            <person name="Varghese N."/>
            <person name="Submissions S."/>
        </authorList>
    </citation>
    <scope>NUCLEOTIDE SEQUENCE [LARGE SCALE GENOMIC DNA]</scope>
    <source>
        <strain evidence="11">CGMCC 4.3516</strain>
    </source>
</reference>
<dbReference type="STRING" id="58114.SAMN05216270_11718"/>
<sequence length="349" mass="38593">MSFPHDRLPLGRILLGDARERLAELPPASVDCVITSPPYFALRDYGHPEQIGLESDVDGWVRALVDICRQFAHVLKPGGALWLNVGDGYSNHVRQGAPPKGLLLGPQRLALALAEDGWIMRNQIIWAKTNPIPSSVADRFSCGYEVFFLLVRQRRYFFDLDSVRVPARSRAGRRTDVEGYRYLPEEALPQGGGVDDNRGLNRMKGSGKVAHPLGKNPGDVWQLSTAAYRGEHFATFPLGLVETPLLATCPEKVCGECGMPWVREKVDRVEQPPRLGTLRPSCPCDAETVPGVVLDPFMGSGTVALAAEMHGRDWIGCELNPVYVALARQRLAEWRAEHRSADEREGRGP</sequence>
<dbReference type="GO" id="GO:0015667">
    <property type="term" value="F:site-specific DNA-methyltransferase (cytosine-N4-specific) activity"/>
    <property type="evidence" value="ECO:0007669"/>
    <property type="project" value="UniProtKB-EC"/>
</dbReference>
<dbReference type="RefSeq" id="WP_091039725.1">
    <property type="nucleotide sequence ID" value="NZ_FNAD01000017.1"/>
</dbReference>
<keyword evidence="2 10" id="KW-0489">Methyltransferase</keyword>
<dbReference type="GO" id="GO:0009307">
    <property type="term" value="P:DNA restriction-modification system"/>
    <property type="evidence" value="ECO:0007669"/>
    <property type="project" value="UniProtKB-KW"/>
</dbReference>
<dbReference type="Pfam" id="PF01555">
    <property type="entry name" value="N6_N4_Mtase"/>
    <property type="match status" value="1"/>
</dbReference>
<feature type="domain" description="DNA methylase N-4/N-6" evidence="9">
    <location>
        <begin position="30"/>
        <end position="328"/>
    </location>
</feature>
<comment type="similarity">
    <text evidence="1">Belongs to the N(4)/N(6)-methyltransferase family. N(4) subfamily.</text>
</comment>
<dbReference type="AlphaFoldDB" id="A0A1G7BKL1"/>
<dbReference type="GO" id="GO:0003677">
    <property type="term" value="F:DNA binding"/>
    <property type="evidence" value="ECO:0007669"/>
    <property type="project" value="UniProtKB-KW"/>
</dbReference>
<dbReference type="GO" id="GO:0008170">
    <property type="term" value="F:N-methyltransferase activity"/>
    <property type="evidence" value="ECO:0007669"/>
    <property type="project" value="InterPro"/>
</dbReference>
<dbReference type="PROSITE" id="PS00093">
    <property type="entry name" value="N4_MTASE"/>
    <property type="match status" value="1"/>
</dbReference>
<keyword evidence="6" id="KW-0238">DNA-binding</keyword>
<gene>
    <name evidence="10" type="ORF">SAMN05216270_11718</name>
</gene>
<keyword evidence="4" id="KW-0949">S-adenosyl-L-methionine</keyword>
<evidence type="ECO:0000259" key="9">
    <source>
        <dbReference type="Pfam" id="PF01555"/>
    </source>
</evidence>
<evidence type="ECO:0000256" key="8">
    <source>
        <dbReference type="RuleBase" id="RU362026"/>
    </source>
</evidence>
<keyword evidence="5" id="KW-0680">Restriction system</keyword>
<dbReference type="Gene3D" id="3.40.50.150">
    <property type="entry name" value="Vaccinia Virus protein VP39"/>
    <property type="match status" value="1"/>
</dbReference>
<dbReference type="InterPro" id="IPR029063">
    <property type="entry name" value="SAM-dependent_MTases_sf"/>
</dbReference>
<dbReference type="Proteomes" id="UP000198949">
    <property type="component" value="Unassembled WGS sequence"/>
</dbReference>
<accession>A0A1G7BKL1</accession>
<evidence type="ECO:0000256" key="5">
    <source>
        <dbReference type="ARBA" id="ARBA00022747"/>
    </source>
</evidence>
<name>A0A1G7BKL1_9ACTN</name>
<dbReference type="InterPro" id="IPR002941">
    <property type="entry name" value="DNA_methylase_N4/N6"/>
</dbReference>
<dbReference type="GO" id="GO:0032259">
    <property type="term" value="P:methylation"/>
    <property type="evidence" value="ECO:0007669"/>
    <property type="project" value="UniProtKB-KW"/>
</dbReference>
<dbReference type="OrthoDB" id="9773060at2"/>
<comment type="catalytic activity">
    <reaction evidence="7">
        <text>a 2'-deoxycytidine in DNA + S-adenosyl-L-methionine = an N(4)-methyl-2'-deoxycytidine in DNA + S-adenosyl-L-homocysteine + H(+)</text>
        <dbReference type="Rhea" id="RHEA:16857"/>
        <dbReference type="Rhea" id="RHEA-COMP:11369"/>
        <dbReference type="Rhea" id="RHEA-COMP:13674"/>
        <dbReference type="ChEBI" id="CHEBI:15378"/>
        <dbReference type="ChEBI" id="CHEBI:57856"/>
        <dbReference type="ChEBI" id="CHEBI:59789"/>
        <dbReference type="ChEBI" id="CHEBI:85452"/>
        <dbReference type="ChEBI" id="CHEBI:137933"/>
        <dbReference type="EC" id="2.1.1.113"/>
    </reaction>
</comment>
<evidence type="ECO:0000256" key="3">
    <source>
        <dbReference type="ARBA" id="ARBA00022679"/>
    </source>
</evidence>
<evidence type="ECO:0000256" key="4">
    <source>
        <dbReference type="ARBA" id="ARBA00022691"/>
    </source>
</evidence>
<evidence type="ECO:0000256" key="6">
    <source>
        <dbReference type="ARBA" id="ARBA00023125"/>
    </source>
</evidence>
<protein>
    <recommendedName>
        <fullName evidence="8">Methyltransferase</fullName>
        <ecNumber evidence="8">2.1.1.-</ecNumber>
    </recommendedName>
</protein>
<keyword evidence="3" id="KW-0808">Transferase</keyword>
<dbReference type="InterPro" id="IPR017985">
    <property type="entry name" value="MeTrfase_CN4_CS"/>
</dbReference>
<dbReference type="SUPFAM" id="SSF53335">
    <property type="entry name" value="S-adenosyl-L-methionine-dependent methyltransferases"/>
    <property type="match status" value="1"/>
</dbReference>
<keyword evidence="11" id="KW-1185">Reference proteome</keyword>
<dbReference type="PRINTS" id="PR00508">
    <property type="entry name" value="S21N4MTFRASE"/>
</dbReference>
<evidence type="ECO:0000256" key="7">
    <source>
        <dbReference type="ARBA" id="ARBA00049120"/>
    </source>
</evidence>
<proteinExistence type="inferred from homology"/>
<evidence type="ECO:0000256" key="2">
    <source>
        <dbReference type="ARBA" id="ARBA00022603"/>
    </source>
</evidence>
<evidence type="ECO:0000256" key="1">
    <source>
        <dbReference type="ARBA" id="ARBA00010203"/>
    </source>
</evidence>
<organism evidence="10 11">
    <name type="scientific">Glycomyces harbinensis</name>
    <dbReference type="NCBI Taxonomy" id="58114"/>
    <lineage>
        <taxon>Bacteria</taxon>
        <taxon>Bacillati</taxon>
        <taxon>Actinomycetota</taxon>
        <taxon>Actinomycetes</taxon>
        <taxon>Glycomycetales</taxon>
        <taxon>Glycomycetaceae</taxon>
        <taxon>Glycomyces</taxon>
    </lineage>
</organism>